<dbReference type="GeneID" id="36323582"/>
<dbReference type="PANTHER" id="PTHR23079">
    <property type="entry name" value="RNA-DEPENDENT RNA POLYMERASE"/>
    <property type="match status" value="1"/>
</dbReference>
<feature type="domain" description="RDRP core" evidence="2">
    <location>
        <begin position="367"/>
        <end position="751"/>
    </location>
</feature>
<dbReference type="STRING" id="670580.A0A1X6NAR4"/>
<dbReference type="GO" id="GO:0003968">
    <property type="term" value="F:RNA-directed RNA polymerase activity"/>
    <property type="evidence" value="ECO:0007669"/>
    <property type="project" value="UniProtKB-KW"/>
</dbReference>
<keyword evidence="1" id="KW-0808">Transferase</keyword>
<dbReference type="Proteomes" id="UP000194127">
    <property type="component" value="Unassembled WGS sequence"/>
</dbReference>
<proteinExistence type="inferred from homology"/>
<dbReference type="OrthoDB" id="6513042at2759"/>
<dbReference type="Pfam" id="PF05183">
    <property type="entry name" value="RdRP"/>
    <property type="match status" value="2"/>
</dbReference>
<comment type="similarity">
    <text evidence="1">Belongs to the RdRP family.</text>
</comment>
<keyword evidence="1" id="KW-0696">RNA-directed RNA polymerase</keyword>
<keyword evidence="1" id="KW-0548">Nucleotidyltransferase</keyword>
<dbReference type="PANTHER" id="PTHR23079:SF55">
    <property type="entry name" value="RNA-DIRECTED RNA POLYMERASE"/>
    <property type="match status" value="1"/>
</dbReference>
<reference evidence="3 4" key="1">
    <citation type="submission" date="2017-04" db="EMBL/GenBank/DDBJ databases">
        <title>Genome Sequence of the Model Brown-Rot Fungus Postia placenta SB12.</title>
        <authorList>
            <consortium name="DOE Joint Genome Institute"/>
            <person name="Gaskell J."/>
            <person name="Kersten P."/>
            <person name="Larrondo L.F."/>
            <person name="Canessa P."/>
            <person name="Martinez D."/>
            <person name="Hibbett D."/>
            <person name="Schmoll M."/>
            <person name="Kubicek C.P."/>
            <person name="Martinez A.T."/>
            <person name="Yadav J."/>
            <person name="Master E."/>
            <person name="Magnuson J.K."/>
            <person name="James T."/>
            <person name="Yaver D."/>
            <person name="Berka R."/>
            <person name="Labutti K."/>
            <person name="Lipzen A."/>
            <person name="Aerts A."/>
            <person name="Barry K."/>
            <person name="Henrissat B."/>
            <person name="Blanchette R."/>
            <person name="Grigoriev I."/>
            <person name="Cullen D."/>
        </authorList>
    </citation>
    <scope>NUCLEOTIDE SEQUENCE [LARGE SCALE GENOMIC DNA]</scope>
    <source>
        <strain evidence="3 4">MAD-698-R-SB12</strain>
    </source>
</reference>
<protein>
    <recommendedName>
        <fullName evidence="1">RNA-dependent RNA polymerase</fullName>
        <ecNumber evidence="1">2.7.7.48</ecNumber>
    </recommendedName>
</protein>
<keyword evidence="4" id="KW-1185">Reference proteome</keyword>
<dbReference type="AlphaFoldDB" id="A0A1X6NAR4"/>
<name>A0A1X6NAR4_9APHY</name>
<feature type="domain" description="RDRP core" evidence="2">
    <location>
        <begin position="919"/>
        <end position="995"/>
    </location>
</feature>
<dbReference type="RefSeq" id="XP_024342330.1">
    <property type="nucleotide sequence ID" value="XM_024478632.1"/>
</dbReference>
<keyword evidence="1" id="KW-0694">RNA-binding</keyword>
<dbReference type="GO" id="GO:0003723">
    <property type="term" value="F:RNA binding"/>
    <property type="evidence" value="ECO:0007669"/>
    <property type="project" value="UniProtKB-KW"/>
</dbReference>
<accession>A0A1X6NAR4</accession>
<comment type="catalytic activity">
    <reaction evidence="1">
        <text>RNA(n) + a ribonucleoside 5'-triphosphate = RNA(n+1) + diphosphate</text>
        <dbReference type="Rhea" id="RHEA:21248"/>
        <dbReference type="Rhea" id="RHEA-COMP:14527"/>
        <dbReference type="Rhea" id="RHEA-COMP:17342"/>
        <dbReference type="ChEBI" id="CHEBI:33019"/>
        <dbReference type="ChEBI" id="CHEBI:61557"/>
        <dbReference type="ChEBI" id="CHEBI:140395"/>
        <dbReference type="EC" id="2.7.7.48"/>
    </reaction>
</comment>
<evidence type="ECO:0000313" key="4">
    <source>
        <dbReference type="Proteomes" id="UP000194127"/>
    </source>
</evidence>
<gene>
    <name evidence="3" type="ORF">POSPLADRAFT_1044882</name>
</gene>
<sequence length="1179" mass="135651">MQMHIYGIDYNATKHEVKKAIADALHDEYFFDAMDPSTRQINFKVTLEMDDARGLRNTGQGTLMLPSLRSYNLYNRFKRWLAIDSNEIIVHNRPLRFRRSEADARRTDADYLKHEGAREEKVDAVREHIRADRVQFGVLFYPSGTGPRDLAFSSEWEYRRKHLVQPWIVVDYDNKKVRIELGDFSAGNLEAYIIINFAEIEKIGVGHDFGNVLMQFATHLRLIFPNEQELQHFRHHCQVVGLPTFSARLEAITTSFFSRDKLQRMRMWMRGFNHDWPFAFQLNALLLNGQLNTEELRQLRPHIEELHKTMPHQAADILRYFRLALSSDRTLNSNPEQCLARVAGERVSLFDHRNPRSVFFACQHVTFTPTRMILEGPTRVQSNSVIRKYWPHRDHFIRVNFLDENLSQYRFDREVDGPAFLHDHVGNVLKGGFEVAGSPFDYSPDSEMQPAVRMTADRIRGALGDLSEIKIPAKYAARIGQAFTSTMCSMPISRDQWEEIDEIWEDRENPRSHTDGVGRLSQALMDRIWDIVCNLYPDYGVYGVKPSAVQFRFLGKSFNTIVQKITHSSSPLGYKGVLAVDPQLSGERICFRPEMRKFKPLICPYCREGNLDFCPHENDQNLHIADIFDSPKRAYLTRDLVSILEDRGVHLKAFMDLQQEAKMKTYQARDSVTQFIDILQTHHMGFQFRLPRLLERLDSLGVDATRDQKADDFTRRVREHAIQHVLCDMKNRARIPVPRSYLLVGVADEGPAYTKQGYENVFQLGANQIFGPYILYTCSQVLTARRGHHDFLQPAFNKVQMQNHSGSVAIVLLRGALRYILVMVRGASSWYFSYRELTVFLSAARCCYWETIPNRRADLPIRSYEERSCASFRCDLYYVFQYYQLLPTIHIAPASYNDIKPPGRPFDWTDVCDFITEYMHSDALHGSHDPRCMRLAELCSDAVDYPKTGRPVDMRTAPGKLMQYNPDWYADEDTNANPLADSYQSDRVLGHLYRGIKLGVIEPSERTPGISPEISLSTQRLNDSTSRVILPLVRGHLDGIPAALTGYQDVLPTFKVYLAELRCIAFTHSLSLKAGSFITEEEIVLGVILMTSSERRMKKDRTYRMRDDTTDLVQQIRRSLLSISGDTPSVDELRAGLRKAWAAWGLSVQNRKLYGAHSFGFIALGVIFDCLDKLAATTA</sequence>
<dbReference type="GO" id="GO:0030422">
    <property type="term" value="P:siRNA processing"/>
    <property type="evidence" value="ECO:0007669"/>
    <property type="project" value="TreeGrafter"/>
</dbReference>
<organism evidence="3 4">
    <name type="scientific">Postia placenta MAD-698-R-SB12</name>
    <dbReference type="NCBI Taxonomy" id="670580"/>
    <lineage>
        <taxon>Eukaryota</taxon>
        <taxon>Fungi</taxon>
        <taxon>Dikarya</taxon>
        <taxon>Basidiomycota</taxon>
        <taxon>Agaricomycotina</taxon>
        <taxon>Agaricomycetes</taxon>
        <taxon>Polyporales</taxon>
        <taxon>Adustoporiaceae</taxon>
        <taxon>Rhodonia</taxon>
    </lineage>
</organism>
<evidence type="ECO:0000259" key="2">
    <source>
        <dbReference type="Pfam" id="PF05183"/>
    </source>
</evidence>
<dbReference type="InterPro" id="IPR057596">
    <property type="entry name" value="RDRP_core"/>
</dbReference>
<evidence type="ECO:0000313" key="3">
    <source>
        <dbReference type="EMBL" id="OSX65536.1"/>
    </source>
</evidence>
<dbReference type="EC" id="2.7.7.48" evidence="1"/>
<evidence type="ECO:0000256" key="1">
    <source>
        <dbReference type="RuleBase" id="RU363098"/>
    </source>
</evidence>
<dbReference type="GO" id="GO:0031380">
    <property type="term" value="C:nuclear RNA-directed RNA polymerase complex"/>
    <property type="evidence" value="ECO:0007669"/>
    <property type="project" value="TreeGrafter"/>
</dbReference>
<dbReference type="InterPro" id="IPR007855">
    <property type="entry name" value="RDRP"/>
</dbReference>
<dbReference type="EMBL" id="KZ110593">
    <property type="protein sequence ID" value="OSX65536.1"/>
    <property type="molecule type" value="Genomic_DNA"/>
</dbReference>